<keyword evidence="1" id="KW-1133">Transmembrane helix</keyword>
<comment type="caution">
    <text evidence="2">The sequence shown here is derived from an EMBL/GenBank/DDBJ whole genome shotgun (WGS) entry which is preliminary data.</text>
</comment>
<evidence type="ECO:0000256" key="1">
    <source>
        <dbReference type="SAM" id="Phobius"/>
    </source>
</evidence>
<protein>
    <submittedName>
        <fullName evidence="2">Uncharacterized protein</fullName>
    </submittedName>
</protein>
<name>A0A507AV38_9PEZI</name>
<gene>
    <name evidence="2" type="ORF">E0L32_009749</name>
</gene>
<keyword evidence="3" id="KW-1185">Reference proteome</keyword>
<keyword evidence="1" id="KW-0812">Transmembrane</keyword>
<organism evidence="2 3">
    <name type="scientific">Thyridium curvatum</name>
    <dbReference type="NCBI Taxonomy" id="1093900"/>
    <lineage>
        <taxon>Eukaryota</taxon>
        <taxon>Fungi</taxon>
        <taxon>Dikarya</taxon>
        <taxon>Ascomycota</taxon>
        <taxon>Pezizomycotina</taxon>
        <taxon>Sordariomycetes</taxon>
        <taxon>Sordariomycetidae</taxon>
        <taxon>Thyridiales</taxon>
        <taxon>Thyridiaceae</taxon>
        <taxon>Thyridium</taxon>
    </lineage>
</organism>
<reference evidence="2 3" key="1">
    <citation type="submission" date="2019-06" db="EMBL/GenBank/DDBJ databases">
        <title>Draft genome sequence of the filamentous fungus Phialemoniopsis curvata isolated from diesel fuel.</title>
        <authorList>
            <person name="Varaljay V.A."/>
            <person name="Lyon W.J."/>
            <person name="Crouch A.L."/>
            <person name="Drake C.E."/>
            <person name="Hollomon J.M."/>
            <person name="Nadeau L.J."/>
            <person name="Nunn H.S."/>
            <person name="Stevenson B.S."/>
            <person name="Bojanowski C.L."/>
            <person name="Crookes-Goodson W.J."/>
        </authorList>
    </citation>
    <scope>NUCLEOTIDE SEQUENCE [LARGE SCALE GENOMIC DNA]</scope>
    <source>
        <strain evidence="2 3">D216</strain>
    </source>
</reference>
<dbReference type="AlphaFoldDB" id="A0A507AV38"/>
<evidence type="ECO:0000313" key="2">
    <source>
        <dbReference type="EMBL" id="TPX08809.1"/>
    </source>
</evidence>
<dbReference type="GeneID" id="41977196"/>
<dbReference type="InParanoid" id="A0A507AV38"/>
<proteinExistence type="predicted"/>
<keyword evidence="1" id="KW-0472">Membrane</keyword>
<dbReference type="Proteomes" id="UP000319257">
    <property type="component" value="Unassembled WGS sequence"/>
</dbReference>
<dbReference type="RefSeq" id="XP_030990520.1">
    <property type="nucleotide sequence ID" value="XM_031144746.1"/>
</dbReference>
<feature type="transmembrane region" description="Helical" evidence="1">
    <location>
        <begin position="163"/>
        <end position="184"/>
    </location>
</feature>
<dbReference type="EMBL" id="SKBQ01000073">
    <property type="protein sequence ID" value="TPX08809.1"/>
    <property type="molecule type" value="Genomic_DNA"/>
</dbReference>
<evidence type="ECO:0000313" key="3">
    <source>
        <dbReference type="Proteomes" id="UP000319257"/>
    </source>
</evidence>
<accession>A0A507AV38</accession>
<sequence>MSASPVISAMTPPTPVVQEGNEITVTRAISSNIRIIVVGTNTTDMDQIANAAVNAIGQMAGASAANLGSRNHHEGNPRDDANSVLKAVFLPSDGPMASRMAACLNAAIVDGNLTLCNQFGDNIPNDMAGIHEGFGKIHEAILQAQGDRQAAQQAAAVKAMAKLLTWAILATSSLGCMAIAAYYMRP</sequence>